<gene>
    <name evidence="1" type="ORF">PEVE_00029577</name>
</gene>
<evidence type="ECO:0008006" key="3">
    <source>
        <dbReference type="Google" id="ProtNLM"/>
    </source>
</evidence>
<reference evidence="1 2" key="1">
    <citation type="submission" date="2022-05" db="EMBL/GenBank/DDBJ databases">
        <authorList>
            <consortium name="Genoscope - CEA"/>
            <person name="William W."/>
        </authorList>
    </citation>
    <scope>NUCLEOTIDE SEQUENCE [LARGE SCALE GENOMIC DNA]</scope>
</reference>
<name>A0ABN8MAT7_9CNID</name>
<proteinExistence type="predicted"/>
<accession>A0ABN8MAT7</accession>
<dbReference type="Proteomes" id="UP001159427">
    <property type="component" value="Unassembled WGS sequence"/>
</dbReference>
<dbReference type="EMBL" id="CALNXI010000414">
    <property type="protein sequence ID" value="CAH3026630.1"/>
    <property type="molecule type" value="Genomic_DNA"/>
</dbReference>
<sequence>MCRISLARVSQLVKKETDRFVKDWLKDSLQASWHWYRYEYGVQRGSIHCHGVAKLKNDPGLCSLTEKALKGYLASKYRYGKTKYAV</sequence>
<comment type="caution">
    <text evidence="1">The sequence shown here is derived from an EMBL/GenBank/DDBJ whole genome shotgun (WGS) entry which is preliminary data.</text>
</comment>
<keyword evidence="2" id="KW-1185">Reference proteome</keyword>
<evidence type="ECO:0000313" key="1">
    <source>
        <dbReference type="EMBL" id="CAH3026630.1"/>
    </source>
</evidence>
<evidence type="ECO:0000313" key="2">
    <source>
        <dbReference type="Proteomes" id="UP001159427"/>
    </source>
</evidence>
<organism evidence="1 2">
    <name type="scientific">Porites evermanni</name>
    <dbReference type="NCBI Taxonomy" id="104178"/>
    <lineage>
        <taxon>Eukaryota</taxon>
        <taxon>Metazoa</taxon>
        <taxon>Cnidaria</taxon>
        <taxon>Anthozoa</taxon>
        <taxon>Hexacorallia</taxon>
        <taxon>Scleractinia</taxon>
        <taxon>Fungiina</taxon>
        <taxon>Poritidae</taxon>
        <taxon>Porites</taxon>
    </lineage>
</organism>
<protein>
    <recommendedName>
        <fullName evidence="3">Helitron helicase-like domain-containing protein</fullName>
    </recommendedName>
</protein>